<dbReference type="GO" id="GO:0031071">
    <property type="term" value="F:cysteine desulfurase activity"/>
    <property type="evidence" value="ECO:0007669"/>
    <property type="project" value="UniProtKB-EC"/>
</dbReference>
<dbReference type="InterPro" id="IPR000192">
    <property type="entry name" value="Aminotrans_V_dom"/>
</dbReference>
<comment type="catalytic activity">
    <reaction evidence="9">
        <text>(sulfur carrier)-H + L-cysteine = (sulfur carrier)-SH + L-alanine</text>
        <dbReference type="Rhea" id="RHEA:43892"/>
        <dbReference type="Rhea" id="RHEA-COMP:14737"/>
        <dbReference type="Rhea" id="RHEA-COMP:14739"/>
        <dbReference type="ChEBI" id="CHEBI:29917"/>
        <dbReference type="ChEBI" id="CHEBI:35235"/>
        <dbReference type="ChEBI" id="CHEBI:57972"/>
        <dbReference type="ChEBI" id="CHEBI:64428"/>
        <dbReference type="EC" id="2.8.1.7"/>
    </reaction>
</comment>
<dbReference type="InterPro" id="IPR020578">
    <property type="entry name" value="Aminotrans_V_PyrdxlP_BS"/>
</dbReference>
<name>F5XJT1_MICPN</name>
<proteinExistence type="inferred from homology"/>
<accession>F5XJT1</accession>
<dbReference type="FunFam" id="3.40.640.10:FF:000084">
    <property type="entry name" value="IscS-like cysteine desulfurase"/>
    <property type="match status" value="1"/>
</dbReference>
<dbReference type="SUPFAM" id="SSF53383">
    <property type="entry name" value="PLP-dependent transferases"/>
    <property type="match status" value="1"/>
</dbReference>
<dbReference type="AlphaFoldDB" id="F5XJT1"/>
<evidence type="ECO:0000256" key="5">
    <source>
        <dbReference type="ARBA" id="ARBA00022723"/>
    </source>
</evidence>
<dbReference type="Pfam" id="PF00266">
    <property type="entry name" value="Aminotran_5"/>
    <property type="match status" value="1"/>
</dbReference>
<dbReference type="InterPro" id="IPR015424">
    <property type="entry name" value="PyrdxlP-dep_Trfase"/>
</dbReference>
<dbReference type="STRING" id="1032480.MLP_29670"/>
<dbReference type="Gene3D" id="1.10.260.50">
    <property type="match status" value="1"/>
</dbReference>
<dbReference type="InterPro" id="IPR015421">
    <property type="entry name" value="PyrdxlP-dep_Trfase_major"/>
</dbReference>
<evidence type="ECO:0000313" key="13">
    <source>
        <dbReference type="Proteomes" id="UP000007947"/>
    </source>
</evidence>
<keyword evidence="13" id="KW-1185">Reference proteome</keyword>
<dbReference type="OrthoDB" id="9808002at2"/>
<dbReference type="KEGG" id="mph:MLP_29670"/>
<evidence type="ECO:0000313" key="12">
    <source>
        <dbReference type="EMBL" id="BAK35981.1"/>
    </source>
</evidence>
<dbReference type="InterPro" id="IPR016454">
    <property type="entry name" value="Cysteine_dSase"/>
</dbReference>
<evidence type="ECO:0000256" key="4">
    <source>
        <dbReference type="ARBA" id="ARBA00022679"/>
    </source>
</evidence>
<reference evidence="12 13" key="1">
    <citation type="submission" date="2011-05" db="EMBL/GenBank/DDBJ databases">
        <title>Whole genome sequence of Microlunatus phosphovorus NM-1.</title>
        <authorList>
            <person name="Hosoyama A."/>
            <person name="Sasaki K."/>
            <person name="Harada T."/>
            <person name="Igarashi R."/>
            <person name="Kawakoshi A."/>
            <person name="Sasagawa M."/>
            <person name="Fukada J."/>
            <person name="Nakamura S."/>
            <person name="Katano Y."/>
            <person name="Hanada S."/>
            <person name="Kamagata Y."/>
            <person name="Nakamura N."/>
            <person name="Yamazaki S."/>
            <person name="Fujita N."/>
        </authorList>
    </citation>
    <scope>NUCLEOTIDE SEQUENCE [LARGE SCALE GENOMIC DNA]</scope>
    <source>
        <strain evidence="13">ATCC 700054 / DSM 10555 / JCM 9379 / NBRC 101784 / NCIMB 13414 / VKM Ac-1990 / NM-1</strain>
    </source>
</reference>
<dbReference type="EMBL" id="AP012204">
    <property type="protein sequence ID" value="BAK35981.1"/>
    <property type="molecule type" value="Genomic_DNA"/>
</dbReference>
<comment type="similarity">
    <text evidence="2">Belongs to the class-V pyridoxal-phosphate-dependent aminotransferase family. NifS/IscS subfamily.</text>
</comment>
<protein>
    <recommendedName>
        <fullName evidence="3">cysteine desulfurase</fullName>
        <ecNumber evidence="3">2.8.1.7</ecNumber>
    </recommendedName>
</protein>
<organism evidence="12 13">
    <name type="scientific">Microlunatus phosphovorus (strain ATCC 700054 / DSM 10555 / JCM 9379 / NBRC 101784 / NCIMB 13414 / VKM Ac-1990 / NM-1)</name>
    <dbReference type="NCBI Taxonomy" id="1032480"/>
    <lineage>
        <taxon>Bacteria</taxon>
        <taxon>Bacillati</taxon>
        <taxon>Actinomycetota</taxon>
        <taxon>Actinomycetes</taxon>
        <taxon>Propionibacteriales</taxon>
        <taxon>Propionibacteriaceae</taxon>
        <taxon>Microlunatus</taxon>
    </lineage>
</organism>
<evidence type="ECO:0000256" key="6">
    <source>
        <dbReference type="ARBA" id="ARBA00022898"/>
    </source>
</evidence>
<dbReference type="PANTHER" id="PTHR11601">
    <property type="entry name" value="CYSTEINE DESULFURYLASE FAMILY MEMBER"/>
    <property type="match status" value="1"/>
</dbReference>
<dbReference type="GO" id="GO:0051536">
    <property type="term" value="F:iron-sulfur cluster binding"/>
    <property type="evidence" value="ECO:0007669"/>
    <property type="project" value="UniProtKB-KW"/>
</dbReference>
<evidence type="ECO:0000256" key="8">
    <source>
        <dbReference type="ARBA" id="ARBA00023014"/>
    </source>
</evidence>
<evidence type="ECO:0000256" key="7">
    <source>
        <dbReference type="ARBA" id="ARBA00023004"/>
    </source>
</evidence>
<gene>
    <name evidence="12" type="ordered locus">MLP_29670</name>
</gene>
<evidence type="ECO:0000256" key="9">
    <source>
        <dbReference type="ARBA" id="ARBA00050776"/>
    </source>
</evidence>
<evidence type="ECO:0000256" key="3">
    <source>
        <dbReference type="ARBA" id="ARBA00012239"/>
    </source>
</evidence>
<dbReference type="RefSeq" id="WP_013863850.1">
    <property type="nucleotide sequence ID" value="NC_015635.1"/>
</dbReference>
<dbReference type="PIRSF" id="PIRSF005572">
    <property type="entry name" value="NifS"/>
    <property type="match status" value="1"/>
</dbReference>
<dbReference type="InterPro" id="IPR015422">
    <property type="entry name" value="PyrdxlP-dep_Trfase_small"/>
</dbReference>
<evidence type="ECO:0000259" key="11">
    <source>
        <dbReference type="Pfam" id="PF00266"/>
    </source>
</evidence>
<evidence type="ECO:0000256" key="2">
    <source>
        <dbReference type="ARBA" id="ARBA00006490"/>
    </source>
</evidence>
<keyword evidence="4 12" id="KW-0808">Transferase</keyword>
<sequence length="391" mass="39761">MTTRTYLDHAATTPVLPAAIEAVAAQLALVGNPSSLHASGRATRRVVEESRELIAELLGARPSEVIFTSGGTEADNLAVKGAYALGRLQGRNRVVVSAIEHHAVLDSARWLASASTEGAELVEVGVTPSGVVDLSELAAAIDSRTAIASVMWANNEIGAAQPVARVAELAHRVGALAHSDAVQAVGHLPVDFAESGLDLMTVTGHKLGGPVGVGALLARREVGLAPQLHGGGQERDVRSGTLDAAGVAGFAAALQVAVAHRDAERARLESLRAGLIDAVLAAAPDAVVHGPAESEKRLPGLLNVELPGCTSDALLLLLDAAGIDCSAGSACSAGVSQASYVLLAIGRTEAQARSALRFSLGHTSTVADIGAVARALPEVLARARAFSAATR</sequence>
<dbReference type="eggNOG" id="COG1104">
    <property type="taxonomic scope" value="Bacteria"/>
</dbReference>
<dbReference type="GO" id="GO:0046872">
    <property type="term" value="F:metal ion binding"/>
    <property type="evidence" value="ECO:0007669"/>
    <property type="project" value="UniProtKB-KW"/>
</dbReference>
<feature type="domain" description="Aminotransferase class V" evidence="11">
    <location>
        <begin position="5"/>
        <end position="371"/>
    </location>
</feature>
<comment type="cofactor">
    <cofactor evidence="1 10">
        <name>pyridoxal 5'-phosphate</name>
        <dbReference type="ChEBI" id="CHEBI:597326"/>
    </cofactor>
</comment>
<keyword evidence="8" id="KW-0411">Iron-sulfur</keyword>
<evidence type="ECO:0000256" key="1">
    <source>
        <dbReference type="ARBA" id="ARBA00001933"/>
    </source>
</evidence>
<keyword evidence="7" id="KW-0408">Iron</keyword>
<dbReference type="Gene3D" id="3.40.640.10">
    <property type="entry name" value="Type I PLP-dependent aspartate aminotransferase-like (Major domain)"/>
    <property type="match status" value="1"/>
</dbReference>
<evidence type="ECO:0000256" key="10">
    <source>
        <dbReference type="RuleBase" id="RU004504"/>
    </source>
</evidence>
<dbReference type="HOGENOM" id="CLU_003433_0_0_11"/>
<dbReference type="Proteomes" id="UP000007947">
    <property type="component" value="Chromosome"/>
</dbReference>
<dbReference type="PROSITE" id="PS00595">
    <property type="entry name" value="AA_TRANSFER_CLASS_5"/>
    <property type="match status" value="1"/>
</dbReference>
<dbReference type="EC" id="2.8.1.7" evidence="3"/>
<dbReference type="Gene3D" id="3.90.1150.10">
    <property type="entry name" value="Aspartate Aminotransferase, domain 1"/>
    <property type="match status" value="1"/>
</dbReference>
<keyword evidence="5" id="KW-0479">Metal-binding</keyword>
<keyword evidence="6" id="KW-0663">Pyridoxal phosphate</keyword>
<dbReference type="PANTHER" id="PTHR11601:SF34">
    <property type="entry name" value="CYSTEINE DESULFURASE"/>
    <property type="match status" value="1"/>
</dbReference>